<keyword evidence="1" id="KW-0805">Transcription regulation</keyword>
<dbReference type="EMBL" id="LT840185">
    <property type="protein sequence ID" value="SMF74806.1"/>
    <property type="molecule type" value="Genomic_DNA"/>
</dbReference>
<keyword evidence="3" id="KW-0804">Transcription</keyword>
<dbReference type="InterPro" id="IPR009057">
    <property type="entry name" value="Homeodomain-like_sf"/>
</dbReference>
<dbReference type="Pfam" id="PF00440">
    <property type="entry name" value="TetR_N"/>
    <property type="match status" value="1"/>
</dbReference>
<dbReference type="SUPFAM" id="SSF46689">
    <property type="entry name" value="Homeodomain-like"/>
    <property type="match status" value="1"/>
</dbReference>
<dbReference type="PANTHER" id="PTHR30055:SF220">
    <property type="entry name" value="TETR-FAMILY REGULATORY PROTEIN"/>
    <property type="match status" value="1"/>
</dbReference>
<feature type="compositionally biased region" description="Basic and acidic residues" evidence="5">
    <location>
        <begin position="1"/>
        <end position="10"/>
    </location>
</feature>
<keyword evidence="2 4" id="KW-0238">DNA-binding</keyword>
<dbReference type="AlphaFoldDB" id="A0A1X7GU74"/>
<dbReference type="OrthoDB" id="7056813at2"/>
<evidence type="ECO:0000313" key="8">
    <source>
        <dbReference type="Proteomes" id="UP000192934"/>
    </source>
</evidence>
<name>A0A1X7GU74_9SPHN</name>
<evidence type="ECO:0000256" key="2">
    <source>
        <dbReference type="ARBA" id="ARBA00023125"/>
    </source>
</evidence>
<dbReference type="Gene3D" id="1.10.357.10">
    <property type="entry name" value="Tetracycline Repressor, domain 2"/>
    <property type="match status" value="1"/>
</dbReference>
<dbReference type="GO" id="GO:0003700">
    <property type="term" value="F:DNA-binding transcription factor activity"/>
    <property type="evidence" value="ECO:0007669"/>
    <property type="project" value="TreeGrafter"/>
</dbReference>
<gene>
    <name evidence="7" type="ORF">SAMN06295910_2277</name>
</gene>
<proteinExistence type="predicted"/>
<dbReference type="PANTHER" id="PTHR30055">
    <property type="entry name" value="HTH-TYPE TRANSCRIPTIONAL REGULATOR RUTR"/>
    <property type="match status" value="1"/>
</dbReference>
<dbReference type="Pfam" id="PF13305">
    <property type="entry name" value="TetR_C_33"/>
    <property type="match status" value="1"/>
</dbReference>
<feature type="domain" description="HTH tetR-type" evidence="6">
    <location>
        <begin position="27"/>
        <end position="87"/>
    </location>
</feature>
<organism evidence="7 8">
    <name type="scientific">Allosphingosinicella indica</name>
    <dbReference type="NCBI Taxonomy" id="941907"/>
    <lineage>
        <taxon>Bacteria</taxon>
        <taxon>Pseudomonadati</taxon>
        <taxon>Pseudomonadota</taxon>
        <taxon>Alphaproteobacteria</taxon>
        <taxon>Sphingomonadales</taxon>
        <taxon>Sphingomonadaceae</taxon>
        <taxon>Allosphingosinicella</taxon>
    </lineage>
</organism>
<dbReference type="STRING" id="941907.SAMN06295910_2277"/>
<dbReference type="PROSITE" id="PS50977">
    <property type="entry name" value="HTH_TETR_2"/>
    <property type="match status" value="1"/>
</dbReference>
<dbReference type="RefSeq" id="WP_085218878.1">
    <property type="nucleotide sequence ID" value="NZ_LT840185.1"/>
</dbReference>
<evidence type="ECO:0000256" key="3">
    <source>
        <dbReference type="ARBA" id="ARBA00023163"/>
    </source>
</evidence>
<dbReference type="InterPro" id="IPR050109">
    <property type="entry name" value="HTH-type_TetR-like_transc_reg"/>
</dbReference>
<evidence type="ECO:0000313" key="7">
    <source>
        <dbReference type="EMBL" id="SMF74806.1"/>
    </source>
</evidence>
<evidence type="ECO:0000256" key="1">
    <source>
        <dbReference type="ARBA" id="ARBA00023015"/>
    </source>
</evidence>
<evidence type="ECO:0000259" key="6">
    <source>
        <dbReference type="PROSITE" id="PS50977"/>
    </source>
</evidence>
<dbReference type="GO" id="GO:0000976">
    <property type="term" value="F:transcription cis-regulatory region binding"/>
    <property type="evidence" value="ECO:0007669"/>
    <property type="project" value="TreeGrafter"/>
</dbReference>
<feature type="region of interest" description="Disordered" evidence="5">
    <location>
        <begin position="1"/>
        <end position="24"/>
    </location>
</feature>
<dbReference type="SUPFAM" id="SSF48498">
    <property type="entry name" value="Tetracyclin repressor-like, C-terminal domain"/>
    <property type="match status" value="1"/>
</dbReference>
<keyword evidence="8" id="KW-1185">Reference proteome</keyword>
<accession>A0A1X7GU74</accession>
<dbReference type="Proteomes" id="UP000192934">
    <property type="component" value="Chromosome I"/>
</dbReference>
<evidence type="ECO:0000256" key="5">
    <source>
        <dbReference type="SAM" id="MobiDB-lite"/>
    </source>
</evidence>
<dbReference type="InterPro" id="IPR025996">
    <property type="entry name" value="MT1864/Rv1816-like_C"/>
</dbReference>
<dbReference type="InterPro" id="IPR036271">
    <property type="entry name" value="Tet_transcr_reg_TetR-rel_C_sf"/>
</dbReference>
<sequence>MNDVPPDRPVDPNAVPASKPDRGYHHGALRPALIAAARALVIERGPDGFSLRETARRAQVSPSAPAHHFGGMKGLLTAVAAEGIVLLAEQLEAVPDEDFSARITAQANAYVQFAHEQRALFDLMWRRGAIDTADPAHAAAVTRILTAFDRTIRGAEAPAASGPQDPLLAPTHAAWSMIHGFAALAAAGAYGNEPWSAERARAALLSKVLSRLVL</sequence>
<protein>
    <submittedName>
        <fullName evidence="7">Transcriptional regulator, TetR family</fullName>
    </submittedName>
</protein>
<evidence type="ECO:0000256" key="4">
    <source>
        <dbReference type="PROSITE-ProRule" id="PRU00335"/>
    </source>
</evidence>
<dbReference type="InterPro" id="IPR001647">
    <property type="entry name" value="HTH_TetR"/>
</dbReference>
<feature type="DNA-binding region" description="H-T-H motif" evidence="4">
    <location>
        <begin position="50"/>
        <end position="69"/>
    </location>
</feature>
<reference evidence="8" key="1">
    <citation type="submission" date="2017-04" db="EMBL/GenBank/DDBJ databases">
        <authorList>
            <person name="Varghese N."/>
            <person name="Submissions S."/>
        </authorList>
    </citation>
    <scope>NUCLEOTIDE SEQUENCE [LARGE SCALE GENOMIC DNA]</scope>
    <source>
        <strain evidence="8">Dd16</strain>
    </source>
</reference>